<keyword evidence="4" id="KW-1134">Transmembrane beta strand</keyword>
<comment type="subcellular location">
    <subcellularLocation>
        <location evidence="1">Cell outer membrane</location>
    </subcellularLocation>
</comment>
<proteinExistence type="inferred from homology"/>
<dbReference type="Proteomes" id="UP001409291">
    <property type="component" value="Unassembled WGS sequence"/>
</dbReference>
<comment type="similarity">
    <text evidence="2">Belongs to the outer membrane factor (OMF) (TC 1.B.17) family.</text>
</comment>
<evidence type="ECO:0000256" key="2">
    <source>
        <dbReference type="ARBA" id="ARBA00007613"/>
    </source>
</evidence>
<dbReference type="PANTHER" id="PTHR30026">
    <property type="entry name" value="OUTER MEMBRANE PROTEIN TOLC"/>
    <property type="match status" value="1"/>
</dbReference>
<dbReference type="PANTHER" id="PTHR30026:SF20">
    <property type="entry name" value="OUTER MEMBRANE PROTEIN TOLC"/>
    <property type="match status" value="1"/>
</dbReference>
<evidence type="ECO:0000256" key="5">
    <source>
        <dbReference type="ARBA" id="ARBA00022692"/>
    </source>
</evidence>
<dbReference type="Gene3D" id="1.20.1600.10">
    <property type="entry name" value="Outer membrane efflux proteins (OEP)"/>
    <property type="match status" value="1"/>
</dbReference>
<dbReference type="EMBL" id="JBDJNQ010000001">
    <property type="protein sequence ID" value="MEN5375739.1"/>
    <property type="molecule type" value="Genomic_DNA"/>
</dbReference>
<evidence type="ECO:0000256" key="4">
    <source>
        <dbReference type="ARBA" id="ARBA00022452"/>
    </source>
</evidence>
<dbReference type="RefSeq" id="WP_208698667.1">
    <property type="nucleotide sequence ID" value="NZ_JBDJNQ010000001.1"/>
</dbReference>
<name>A0ABV0BML2_9SPHI</name>
<protein>
    <submittedName>
        <fullName evidence="8">TolC family protein</fullName>
    </submittedName>
</protein>
<reference evidence="8 9" key="1">
    <citation type="submission" date="2024-04" db="EMBL/GenBank/DDBJ databases">
        <title>WGS of bacteria from Torrens River.</title>
        <authorList>
            <person name="Wyrsch E.R."/>
            <person name="Drigo B."/>
        </authorList>
    </citation>
    <scope>NUCLEOTIDE SEQUENCE [LARGE SCALE GENOMIC DNA]</scope>
    <source>
        <strain evidence="8 9">TWI391</strain>
    </source>
</reference>
<sequence>MKKILFTILTIFPIFVQAQKLSIAQLWKEVDKNLIYQQDLLKRGIKIQELKELRNTRIPVFYIDANLQRNLIIPTTPVPAIAFDPNALEGAILPLKFATKWSSKAGIQMEWNLFDPKRQLDEKQKSFEIQKEDINKEQHIQEWKKNATLAYASVVLATQQYELALQDSASYNEILKISKARYEAGRLPSSQYLNAQQEYEQHLIGLYDAWSVLEDADLELRKYTDLAQTQSLNSNIEEICSFVKNLQQENYTIKSLELDQQINKLQMQGVKKQLLPTLSTNAYLGKQYFSNEFRLDRGHSWYGNSYINLVLRIPLSAYFTAQPTLKKEILNSGVLELQLHQEQQIDQINAQQQIVKIKTAQQKLFRFHNIEQLAAQEKKEQESRYREGRSMLSDYNQSILSYHKAKQNVWQAEFDLIKLLLDKIGVNQSN</sequence>
<dbReference type="SUPFAM" id="SSF56954">
    <property type="entry name" value="Outer membrane efflux proteins (OEP)"/>
    <property type="match status" value="1"/>
</dbReference>
<evidence type="ECO:0000313" key="8">
    <source>
        <dbReference type="EMBL" id="MEN5375739.1"/>
    </source>
</evidence>
<evidence type="ECO:0000256" key="6">
    <source>
        <dbReference type="ARBA" id="ARBA00023136"/>
    </source>
</evidence>
<dbReference type="InterPro" id="IPR003423">
    <property type="entry name" value="OMP_efflux"/>
</dbReference>
<keyword evidence="5" id="KW-0812">Transmembrane</keyword>
<accession>A0ABV0BML2</accession>
<organism evidence="8 9">
    <name type="scientific">Sphingobacterium kitahiroshimense</name>
    <dbReference type="NCBI Taxonomy" id="470446"/>
    <lineage>
        <taxon>Bacteria</taxon>
        <taxon>Pseudomonadati</taxon>
        <taxon>Bacteroidota</taxon>
        <taxon>Sphingobacteriia</taxon>
        <taxon>Sphingobacteriales</taxon>
        <taxon>Sphingobacteriaceae</taxon>
        <taxon>Sphingobacterium</taxon>
    </lineage>
</organism>
<dbReference type="Pfam" id="PF02321">
    <property type="entry name" value="OEP"/>
    <property type="match status" value="1"/>
</dbReference>
<comment type="caution">
    <text evidence="8">The sequence shown here is derived from an EMBL/GenBank/DDBJ whole genome shotgun (WGS) entry which is preliminary data.</text>
</comment>
<keyword evidence="3" id="KW-0813">Transport</keyword>
<evidence type="ECO:0000256" key="1">
    <source>
        <dbReference type="ARBA" id="ARBA00004442"/>
    </source>
</evidence>
<keyword evidence="9" id="KW-1185">Reference proteome</keyword>
<evidence type="ECO:0000313" key="9">
    <source>
        <dbReference type="Proteomes" id="UP001409291"/>
    </source>
</evidence>
<dbReference type="InterPro" id="IPR051906">
    <property type="entry name" value="TolC-like"/>
</dbReference>
<evidence type="ECO:0000256" key="7">
    <source>
        <dbReference type="ARBA" id="ARBA00023237"/>
    </source>
</evidence>
<gene>
    <name evidence="8" type="ORF">ABE541_00520</name>
</gene>
<keyword evidence="7" id="KW-0998">Cell outer membrane</keyword>
<keyword evidence="6" id="KW-0472">Membrane</keyword>
<evidence type="ECO:0000256" key="3">
    <source>
        <dbReference type="ARBA" id="ARBA00022448"/>
    </source>
</evidence>